<dbReference type="Proteomes" id="UP001324427">
    <property type="component" value="Unassembled WGS sequence"/>
</dbReference>
<evidence type="ECO:0000256" key="1">
    <source>
        <dbReference type="SAM" id="Coils"/>
    </source>
</evidence>
<keyword evidence="1" id="KW-0175">Coiled coil</keyword>
<proteinExistence type="predicted"/>
<accession>A0AAV9J317</accession>
<protein>
    <submittedName>
        <fullName evidence="2">Uncharacterized protein</fullName>
    </submittedName>
</protein>
<feature type="coiled-coil region" evidence="1">
    <location>
        <begin position="362"/>
        <end position="408"/>
    </location>
</feature>
<organism evidence="2 3">
    <name type="scientific">Oleoguttula mirabilis</name>
    <dbReference type="NCBI Taxonomy" id="1507867"/>
    <lineage>
        <taxon>Eukaryota</taxon>
        <taxon>Fungi</taxon>
        <taxon>Dikarya</taxon>
        <taxon>Ascomycota</taxon>
        <taxon>Pezizomycotina</taxon>
        <taxon>Dothideomycetes</taxon>
        <taxon>Dothideomycetidae</taxon>
        <taxon>Mycosphaerellales</taxon>
        <taxon>Teratosphaeriaceae</taxon>
        <taxon>Oleoguttula</taxon>
    </lineage>
</organism>
<comment type="caution">
    <text evidence="2">The sequence shown here is derived from an EMBL/GenBank/DDBJ whole genome shotgun (WGS) entry which is preliminary data.</text>
</comment>
<evidence type="ECO:0000313" key="3">
    <source>
        <dbReference type="Proteomes" id="UP001324427"/>
    </source>
</evidence>
<sequence length="412" mass="45071">MFSSRATLRATRALRANGPAVRRNVRFASDAAASSPPVGSNHVATSAAVSAITATAIAFGFYQYSGIRPAVQTATQTKAYIDSTVGSLKAQFKQNTPDDANEVIQALRETANKYARWLPGGKHYVDSAFNDLETIRKEHGPEVDSIVREAYGELRDASSKGMNFDALSDVWEILQKHLGRLSGLAANAGQSILENHPQLKQQFGGSFDQLKQLGDSAGPEAKKMVDQTWSDVSKILAGGFSFNTVDQIRKLVQDKQEQIKKLGEQAWGKGYEQIKPLLEKSPQVKQFVEQNIDTLKQGNISEAVSKVQSAVSSGSTQDLEKYVQQAKDKAQQATSSSSSSSFSGMSTWLNMIPGGSQILPQLQKYQQVAQQHGQEAESLAKETVGELQQILEKRSKQLEELYEKGKKDAEKK</sequence>
<reference evidence="2 3" key="1">
    <citation type="submission" date="2021-11" db="EMBL/GenBank/DDBJ databases">
        <title>Black yeast isolated from Biological Soil Crust.</title>
        <authorList>
            <person name="Kurbessoian T."/>
        </authorList>
    </citation>
    <scope>NUCLEOTIDE SEQUENCE [LARGE SCALE GENOMIC DNA]</scope>
    <source>
        <strain evidence="2 3">CCFEE 5522</strain>
    </source>
</reference>
<name>A0AAV9J317_9PEZI</name>
<evidence type="ECO:0000313" key="2">
    <source>
        <dbReference type="EMBL" id="KAK4539266.1"/>
    </source>
</evidence>
<gene>
    <name evidence="2" type="ORF">LTR36_000844</name>
</gene>
<dbReference type="EMBL" id="JAVFHQ010000105">
    <property type="protein sequence ID" value="KAK4539266.1"/>
    <property type="molecule type" value="Genomic_DNA"/>
</dbReference>
<keyword evidence="3" id="KW-1185">Reference proteome</keyword>
<dbReference type="AlphaFoldDB" id="A0AAV9J317"/>